<keyword evidence="18" id="KW-0548">Nucleotidyltransferase</keyword>
<comment type="subcellular location">
    <subcellularLocation>
        <location evidence="2">Host cytoplasmic vesicle membrane</location>
        <topology evidence="2">Peripheral membrane protein</topology>
        <orientation evidence="2">Cytoplasmic side</orientation>
    </subcellularLocation>
    <subcellularLocation>
        <location evidence="3">Virion</location>
    </subcellularLocation>
</comment>
<dbReference type="InterPro" id="IPR003138">
    <property type="entry name" value="Pico_P1A"/>
</dbReference>
<keyword evidence="17" id="KW-0808">Transferase</keyword>
<keyword evidence="28" id="KW-0460">Magnesium</keyword>
<dbReference type="GO" id="GO:0006351">
    <property type="term" value="P:DNA-templated transcription"/>
    <property type="evidence" value="ECO:0007669"/>
    <property type="project" value="InterPro"/>
</dbReference>
<evidence type="ECO:0000256" key="13">
    <source>
        <dbReference type="ARBA" id="ARBA00022561"/>
    </source>
</evidence>
<keyword evidence="11" id="KW-0191">Covalent protein-RNA linkage</keyword>
<evidence type="ECO:0000256" key="32">
    <source>
        <dbReference type="ARBA" id="ARBA00022953"/>
    </source>
</evidence>
<evidence type="ECO:0000256" key="14">
    <source>
        <dbReference type="ARBA" id="ARBA00022581"/>
    </source>
</evidence>
<keyword evidence="27" id="KW-0067">ATP-binding</keyword>
<dbReference type="Pfam" id="PF00680">
    <property type="entry name" value="RdRP_1"/>
    <property type="match status" value="1"/>
</dbReference>
<keyword evidence="8" id="KW-0813">Transport</keyword>
<evidence type="ECO:0000256" key="36">
    <source>
        <dbReference type="ARBA" id="ARBA00023136"/>
    </source>
</evidence>
<evidence type="ECO:0000256" key="26">
    <source>
        <dbReference type="ARBA" id="ARBA00022809"/>
    </source>
</evidence>
<dbReference type="GO" id="GO:0006508">
    <property type="term" value="P:proteolysis"/>
    <property type="evidence" value="ECO:0007669"/>
    <property type="project" value="UniProtKB-KW"/>
</dbReference>
<keyword evidence="40" id="KW-0449">Lipoprotein</keyword>
<dbReference type="SUPFAM" id="SSF52540">
    <property type="entry name" value="P-loop containing nucleoside triphosphate hydrolases"/>
    <property type="match status" value="1"/>
</dbReference>
<keyword evidence="22" id="KW-0378">Hydrolase</keyword>
<dbReference type="PROSITE" id="PS50507">
    <property type="entry name" value="RDRP_SSRNA_POS"/>
    <property type="match status" value="1"/>
</dbReference>
<keyword evidence="35" id="KW-0406">Ion transport</keyword>
<dbReference type="InterPro" id="IPR033703">
    <property type="entry name" value="Rhv-like"/>
</dbReference>
<dbReference type="Gene3D" id="1.20.960.20">
    <property type="match status" value="1"/>
</dbReference>
<evidence type="ECO:0000256" key="7">
    <source>
        <dbReference type="ARBA" id="ARBA00020107"/>
    </source>
</evidence>
<evidence type="ECO:0000256" key="2">
    <source>
        <dbReference type="ARBA" id="ARBA00004295"/>
    </source>
</evidence>
<dbReference type="PRINTS" id="PR00918">
    <property type="entry name" value="CALICVIRUSNS"/>
</dbReference>
<dbReference type="InterPro" id="IPR001676">
    <property type="entry name" value="Picornavirus_capsid"/>
</dbReference>
<dbReference type="Gene3D" id="2.40.10.120">
    <property type="match status" value="1"/>
</dbReference>
<evidence type="ECO:0000256" key="8">
    <source>
        <dbReference type="ARBA" id="ARBA00022448"/>
    </source>
</evidence>
<comment type="function">
    <text evidence="44">Component of immature procapsids, which is cleaved into capsid proteins VP4 and VP2 after maturation. Allows the capsid to remain inactive before the maturation step.</text>
</comment>
<evidence type="ECO:0000256" key="40">
    <source>
        <dbReference type="ARBA" id="ARBA00023288"/>
    </source>
</evidence>
<evidence type="ECO:0000256" key="22">
    <source>
        <dbReference type="ARBA" id="ARBA00022801"/>
    </source>
</evidence>
<name>A0A6B9ULF9_9PICO</name>
<comment type="subunit">
    <text evidence="6">Interacts with capsid protein VP1 and capsid protein VP3 to form heterotrimeric protomers.</text>
</comment>
<evidence type="ECO:0000256" key="12">
    <source>
        <dbReference type="ARBA" id="ARBA00022553"/>
    </source>
</evidence>
<dbReference type="GO" id="GO:0039694">
    <property type="term" value="P:viral RNA genome replication"/>
    <property type="evidence" value="ECO:0007669"/>
    <property type="project" value="InterPro"/>
</dbReference>
<keyword evidence="13" id="KW-0167">Capsid protein</keyword>
<dbReference type="InterPro" id="IPR009003">
    <property type="entry name" value="Peptidase_S1_PA"/>
</dbReference>
<keyword evidence="21" id="KW-0547">Nucleotide-binding</keyword>
<dbReference type="InterPro" id="IPR043128">
    <property type="entry name" value="Rev_trsase/Diguanyl_cyclase"/>
</dbReference>
<keyword evidence="15" id="KW-1162">Viral penetration into host cytoplasm</keyword>
<keyword evidence="10" id="KW-1036">Host cytoplasmic vesicle</keyword>
<evidence type="ECO:0000256" key="18">
    <source>
        <dbReference type="ARBA" id="ARBA00022695"/>
    </source>
</evidence>
<evidence type="ECO:0000313" key="48">
    <source>
        <dbReference type="EMBL" id="QHN64363.1"/>
    </source>
</evidence>
<protein>
    <recommendedName>
        <fullName evidence="7">Genome polyprotein</fullName>
    </recommendedName>
</protein>
<keyword evidence="25" id="KW-0788">Thiol protease</keyword>
<evidence type="ECO:0000256" key="19">
    <source>
        <dbReference type="ARBA" id="ARBA00022706"/>
    </source>
</evidence>
<organism evidence="48">
    <name type="scientific">Sapelovirus A</name>
    <dbReference type="NCBI Taxonomy" id="686984"/>
    <lineage>
        <taxon>Viruses</taxon>
        <taxon>Riboviria</taxon>
        <taxon>Orthornavirae</taxon>
        <taxon>Pisuviricota</taxon>
        <taxon>Pisoniviricetes</taxon>
        <taxon>Picornavirales</taxon>
        <taxon>Picornaviridae</taxon>
        <taxon>Ensavirinae</taxon>
        <taxon>Sapelovirus</taxon>
        <taxon>Sapelovirus anglia</taxon>
    </lineage>
</organism>
<keyword evidence="42" id="KW-0407">Ion channel</keyword>
<dbReference type="InterPro" id="IPR044067">
    <property type="entry name" value="PCV_3C_PRO"/>
</dbReference>
<dbReference type="InterPro" id="IPR059138">
    <property type="entry name" value="Pico_VP1"/>
</dbReference>
<evidence type="ECO:0000256" key="33">
    <source>
        <dbReference type="ARBA" id="ARBA00022995"/>
    </source>
</evidence>
<dbReference type="GO" id="GO:0003723">
    <property type="term" value="F:RNA binding"/>
    <property type="evidence" value="ECO:0007669"/>
    <property type="project" value="UniProtKB-KW"/>
</dbReference>
<dbReference type="CDD" id="cd00205">
    <property type="entry name" value="rhv_like"/>
    <property type="match status" value="3"/>
</dbReference>
<feature type="domain" description="Peptidase C3" evidence="47">
    <location>
        <begin position="1843"/>
        <end position="2020"/>
    </location>
</feature>
<evidence type="ECO:0000256" key="31">
    <source>
        <dbReference type="ARBA" id="ARBA00022884"/>
    </source>
</evidence>
<dbReference type="Pfam" id="PF00548">
    <property type="entry name" value="Peptidase_C3"/>
    <property type="match status" value="1"/>
</dbReference>
<evidence type="ECO:0000256" key="1">
    <source>
        <dbReference type="ARBA" id="ARBA00002750"/>
    </source>
</evidence>
<dbReference type="InterPro" id="IPR014759">
    <property type="entry name" value="Helicase_SF3_ssRNA_vir"/>
</dbReference>
<dbReference type="GO" id="GO:0003968">
    <property type="term" value="F:RNA-directed RNA polymerase activity"/>
    <property type="evidence" value="ECO:0007669"/>
    <property type="project" value="UniProtKB-KW"/>
</dbReference>
<evidence type="ECO:0000256" key="27">
    <source>
        <dbReference type="ARBA" id="ARBA00022840"/>
    </source>
</evidence>
<keyword evidence="24" id="KW-0347">Helicase</keyword>
<evidence type="ECO:0000256" key="10">
    <source>
        <dbReference type="ARBA" id="ARBA00022488"/>
    </source>
</evidence>
<dbReference type="GO" id="GO:0015267">
    <property type="term" value="F:channel activity"/>
    <property type="evidence" value="ECO:0007669"/>
    <property type="project" value="UniProtKB-KW"/>
</dbReference>
<keyword evidence="19" id="KW-1143">T=pseudo3 icosahedral capsid protein</keyword>
<evidence type="ECO:0000256" key="24">
    <source>
        <dbReference type="ARBA" id="ARBA00022806"/>
    </source>
</evidence>
<keyword evidence="30" id="KW-1043">Host membrane</keyword>
<dbReference type="GO" id="GO:0034220">
    <property type="term" value="P:monoatomic ion transmembrane transport"/>
    <property type="evidence" value="ECO:0007669"/>
    <property type="project" value="UniProtKB-KW"/>
</dbReference>
<comment type="function">
    <text evidence="1">Localizes the viral replication complex to the surface of membranous vesicles. Together with protein 3CD binds the Cis-Active RNA Element (CRE) which is involved in RNA synthesis initiation. Acts as a cofactor to stimulate the activity of 3D polymerase, maybe through a nucleid acid chaperone activity.</text>
</comment>
<dbReference type="SUPFAM" id="SSF50494">
    <property type="entry name" value="Trypsin-like serine proteases"/>
    <property type="match status" value="2"/>
</dbReference>
<keyword evidence="36" id="KW-0472">Membrane</keyword>
<keyword evidence="37" id="KW-1035">Host cytoplasm</keyword>
<dbReference type="Proteomes" id="UP001239370">
    <property type="component" value="Segment"/>
</dbReference>
<evidence type="ECO:0000259" key="47">
    <source>
        <dbReference type="PROSITE" id="PS51874"/>
    </source>
</evidence>
<keyword evidence="23" id="KW-1161">Viral attachment to host cell</keyword>
<dbReference type="PROSITE" id="PS51874">
    <property type="entry name" value="PCV_3C_PRO"/>
    <property type="match status" value="1"/>
</dbReference>
<dbReference type="InterPro" id="IPR007094">
    <property type="entry name" value="RNA-dir_pol_PSvirus"/>
</dbReference>
<dbReference type="GO" id="GO:0005198">
    <property type="term" value="F:structural molecule activity"/>
    <property type="evidence" value="ECO:0007669"/>
    <property type="project" value="InterPro"/>
</dbReference>
<dbReference type="InterPro" id="IPR001205">
    <property type="entry name" value="RNA-dir_pol_C"/>
</dbReference>
<dbReference type="GO" id="GO:0004197">
    <property type="term" value="F:cysteine-type endopeptidase activity"/>
    <property type="evidence" value="ECO:0007669"/>
    <property type="project" value="InterPro"/>
</dbReference>
<comment type="subunit">
    <text evidence="5">Interacts with RNA-directed RNA polymerase.</text>
</comment>
<evidence type="ECO:0000256" key="20">
    <source>
        <dbReference type="ARBA" id="ARBA00022707"/>
    </source>
</evidence>
<keyword evidence="34" id="KW-1182">Viral ion channel</keyword>
<dbReference type="GO" id="GO:0039657">
    <property type="term" value="P:symbiont-mediated suppression of host gene expression"/>
    <property type="evidence" value="ECO:0007669"/>
    <property type="project" value="UniProtKB-KW"/>
</dbReference>
<dbReference type="PROSITE" id="PS51218">
    <property type="entry name" value="SF3_HELICASE_2"/>
    <property type="match status" value="1"/>
</dbReference>
<feature type="domain" description="SF3 helicase" evidence="46">
    <location>
        <begin position="1495"/>
        <end position="1655"/>
    </location>
</feature>
<evidence type="ECO:0000256" key="9">
    <source>
        <dbReference type="ARBA" id="ARBA00022484"/>
    </source>
</evidence>
<evidence type="ECO:0000256" key="6">
    <source>
        <dbReference type="ARBA" id="ARBA00011474"/>
    </source>
</evidence>
<evidence type="ECO:0000256" key="23">
    <source>
        <dbReference type="ARBA" id="ARBA00022804"/>
    </source>
</evidence>
<evidence type="ECO:0000256" key="30">
    <source>
        <dbReference type="ARBA" id="ARBA00022870"/>
    </source>
</evidence>
<dbReference type="Gene3D" id="4.10.880.10">
    <property type="entry name" value="Poliovirus 3D polymerase Domain 1 (Nucleotidyltransferase)"/>
    <property type="match status" value="2"/>
</dbReference>
<dbReference type="Pfam" id="PF02226">
    <property type="entry name" value="Pico_P1A"/>
    <property type="match status" value="1"/>
</dbReference>
<dbReference type="InterPro" id="IPR000605">
    <property type="entry name" value="Helicase_SF3_ssDNA/RNA_vir"/>
</dbReference>
<dbReference type="GO" id="GO:0005524">
    <property type="term" value="F:ATP binding"/>
    <property type="evidence" value="ECO:0007669"/>
    <property type="project" value="UniProtKB-KW"/>
</dbReference>
<keyword evidence="9" id="KW-0696">RNA-directed RNA polymerase</keyword>
<evidence type="ECO:0000256" key="17">
    <source>
        <dbReference type="ARBA" id="ARBA00022679"/>
    </source>
</evidence>
<evidence type="ECO:0000256" key="42">
    <source>
        <dbReference type="ARBA" id="ARBA00023303"/>
    </source>
</evidence>
<comment type="similarity">
    <text evidence="4">Belongs to the picornaviruses polyprotein family.</text>
</comment>
<evidence type="ECO:0000256" key="15">
    <source>
        <dbReference type="ARBA" id="ARBA00022595"/>
    </source>
</evidence>
<dbReference type="InterPro" id="IPR027417">
    <property type="entry name" value="P-loop_NTPase"/>
</dbReference>
<dbReference type="SUPFAM" id="SSF56672">
    <property type="entry name" value="DNA/RNA polymerases"/>
    <property type="match status" value="1"/>
</dbReference>
<evidence type="ECO:0000256" key="3">
    <source>
        <dbReference type="ARBA" id="ARBA00004328"/>
    </source>
</evidence>
<evidence type="ECO:0000256" key="38">
    <source>
        <dbReference type="ARBA" id="ARBA00023247"/>
    </source>
</evidence>
<keyword evidence="31" id="KW-0694">RNA-binding</keyword>
<keyword evidence="12" id="KW-0597">Phosphoprotein</keyword>
<evidence type="ECO:0000256" key="35">
    <source>
        <dbReference type="ARBA" id="ARBA00023065"/>
    </source>
</evidence>
<reference evidence="48" key="1">
    <citation type="submission" date="2019-12" db="EMBL/GenBank/DDBJ databases">
        <title>Genomes of Novel members of previously described DNA and RNA virus families from a drill monkey in South-South, Nigeria.</title>
        <authorList>
            <person name="George U.E."/>
            <person name="Simsek C."/>
            <person name="Faleye T.O.C."/>
            <person name="Adewumi M.O."/>
            <person name="Arowolo O.A."/>
            <person name="Oragwa A.V."/>
            <person name="Adeniji J.A."/>
            <person name="Matthijnssens J."/>
        </authorList>
    </citation>
    <scope>NUCLEOTIDE SEQUENCE</scope>
    <source>
        <strain evidence="48">NGR_2017_NHP_SV</strain>
    </source>
</reference>
<keyword evidence="33" id="KW-1190">Host gene expression shutoff by virus</keyword>
<keyword evidence="29" id="KW-0946">Virion</keyword>
<evidence type="ECO:0000259" key="45">
    <source>
        <dbReference type="PROSITE" id="PS50507"/>
    </source>
</evidence>
<evidence type="ECO:0000256" key="41">
    <source>
        <dbReference type="ARBA" id="ARBA00023296"/>
    </source>
</evidence>
<dbReference type="Pfam" id="PF00073">
    <property type="entry name" value="Rhv"/>
    <property type="match status" value="2"/>
</dbReference>
<dbReference type="GO" id="GO:0044694">
    <property type="term" value="P:symbiont genome entry into host cell via pore formation in plasma membrane"/>
    <property type="evidence" value="ECO:0007669"/>
    <property type="project" value="UniProtKB-KW"/>
</dbReference>
<dbReference type="InterPro" id="IPR000199">
    <property type="entry name" value="Peptidase_C3A/C3B_picornavir"/>
</dbReference>
<evidence type="ECO:0000256" key="4">
    <source>
        <dbReference type="ARBA" id="ARBA00008303"/>
    </source>
</evidence>
<keyword evidence="39" id="KW-1172">Pore-mediated penetration of viral genome into host cell</keyword>
<keyword evidence="20" id="KW-0519">Myristate</keyword>
<dbReference type="Pfam" id="PF22663">
    <property type="entry name" value="Rhv_5"/>
    <property type="match status" value="1"/>
</dbReference>
<evidence type="ECO:0000256" key="11">
    <source>
        <dbReference type="ARBA" id="ARBA00022520"/>
    </source>
</evidence>
<dbReference type="InterPro" id="IPR043502">
    <property type="entry name" value="DNA/RNA_pol_sf"/>
</dbReference>
<evidence type="ECO:0000256" key="37">
    <source>
        <dbReference type="ARBA" id="ARBA00023200"/>
    </source>
</evidence>
<evidence type="ECO:0000256" key="34">
    <source>
        <dbReference type="ARBA" id="ARBA00023039"/>
    </source>
</evidence>
<dbReference type="EMBL" id="MN784122">
    <property type="protein sequence ID" value="QHN64363.1"/>
    <property type="molecule type" value="Genomic_RNA"/>
</dbReference>
<dbReference type="InterPro" id="IPR004004">
    <property type="entry name" value="Helic/Pol/Pept_Calicivir-typ"/>
</dbReference>
<comment type="function">
    <text evidence="43">Lies on the inner surface of the capsid shell. After binding to the host receptor, the capsid undergoes conformational changes. Capsid protein VP4 is released, Capsid protein VP1 N-terminus is externalized, and together, they shape a pore in the host membrane through which the viral genome is translocated into the host cell cytoplasm.</text>
</comment>
<dbReference type="Pfam" id="PF00910">
    <property type="entry name" value="RNA_helicase"/>
    <property type="match status" value="1"/>
</dbReference>
<keyword evidence="16" id="KW-0645">Protease</keyword>
<evidence type="ECO:0000256" key="16">
    <source>
        <dbReference type="ARBA" id="ARBA00022670"/>
    </source>
</evidence>
<accession>A0A6B9ULF9</accession>
<dbReference type="Gene3D" id="3.30.70.270">
    <property type="match status" value="1"/>
</dbReference>
<keyword evidence="26" id="KW-1193">Eukaryotic host translation shutoff by virus</keyword>
<evidence type="ECO:0000256" key="29">
    <source>
        <dbReference type="ARBA" id="ARBA00022844"/>
    </source>
</evidence>
<evidence type="ECO:0000256" key="25">
    <source>
        <dbReference type="ARBA" id="ARBA00022807"/>
    </source>
</evidence>
<dbReference type="SUPFAM" id="SSF88633">
    <property type="entry name" value="Positive stranded ssRNA viruses"/>
    <property type="match status" value="2"/>
</dbReference>
<dbReference type="GO" id="GO:0044162">
    <property type="term" value="C:host cell cytoplasmic vesicle membrane"/>
    <property type="evidence" value="ECO:0007669"/>
    <property type="project" value="UniProtKB-SubCell"/>
</dbReference>
<evidence type="ECO:0000256" key="43">
    <source>
        <dbReference type="ARBA" id="ARBA00045311"/>
    </source>
</evidence>
<evidence type="ECO:0000256" key="28">
    <source>
        <dbReference type="ARBA" id="ARBA00022842"/>
    </source>
</evidence>
<dbReference type="GO" id="GO:0019062">
    <property type="term" value="P:virion attachment to host cell"/>
    <property type="evidence" value="ECO:0007669"/>
    <property type="project" value="UniProtKB-KW"/>
</dbReference>
<evidence type="ECO:0000256" key="39">
    <source>
        <dbReference type="ARBA" id="ARBA00023255"/>
    </source>
</evidence>
<keyword evidence="32" id="KW-0693">Viral RNA replication</keyword>
<evidence type="ECO:0000256" key="21">
    <source>
        <dbReference type="ARBA" id="ARBA00022741"/>
    </source>
</evidence>
<dbReference type="Gene3D" id="2.60.120.20">
    <property type="match status" value="3"/>
</dbReference>
<feature type="domain" description="RdRp catalytic" evidence="45">
    <location>
        <begin position="2249"/>
        <end position="2365"/>
    </location>
</feature>
<evidence type="ECO:0000256" key="44">
    <source>
        <dbReference type="ARBA" id="ARBA00045749"/>
    </source>
</evidence>
<keyword evidence="14" id="KW-0945">Host-virus interaction</keyword>
<dbReference type="GO" id="GO:0039618">
    <property type="term" value="C:T=pseudo3 icosahedral viral capsid"/>
    <property type="evidence" value="ECO:0007669"/>
    <property type="project" value="UniProtKB-KW"/>
</dbReference>
<evidence type="ECO:0000256" key="5">
    <source>
        <dbReference type="ARBA" id="ARBA00011124"/>
    </source>
</evidence>
<keyword evidence="38" id="KW-1262">Eukaryotic host gene expression shutoff by virus</keyword>
<dbReference type="InterPro" id="IPR029053">
    <property type="entry name" value="Viral_coat"/>
</dbReference>
<keyword evidence="41" id="KW-1160">Virus entry into host cell</keyword>
<sequence length="2485" mass="280139">MDCFKFPSLCKKVSTLGCATRDVEDEFCNWIPKRLRKQVLGPCPRRTKKNTYSSGPYTVSNADGVLYVGKNGTKFTHWCTINTSAGPLKYELCDVYQCGQVQSNQTGNKPQENLVNGNSNNITNINYYGSDYSQAWNPSKQQMDPSQFTKPVVDIASLLSGPALKKPSKEEEGYSDRIMQLTCGNTCITSQEAAQAVIAYGQWPTNKIDAAEHLDLGTVPGTSVDRFYTFDALNWTSTNIGEWSLPLPGGLSEVGMFGQNLSFHYLYRCGFCVHVQCNASKFHQGALLVAMIPEHETPEENPNTWSYTAKKEWTGLTYPTEQLTLFPHQIINLRTNNCATIVYPFINSTPSDFGLAHNFVTLVVRILVPLSYNTGASTVVPITVSVAPMNSCFAGLRSAVKRQGVPVRQIPGSAQFLSVQRDAGLPLYPEFESTHSFFMPGEVTNFLQVARIGTFGKFVKGDSTDDGIYLTVDVTQGSSNEKFIDIDLSLISTFFETTYLGRLAKMYTHYRGSIIFEFMFCGSQMATGKILMCYTPPGGSSPKSRSEAMLGTHVIWDLGLQSTLKFPVPFISSSQYRSSSIKDTTMSYCGWVSGFQQTAIVVPPGAPSTCQITCLVSAADNFCFRIPTDDEYYTQSSTPVVVQGMGDKLKSELEAKVTHTVESALHSNTQESNMNSDLSIQSGDAAALTAAEIGATSDTHGESQMELRATNTVFSFRETDLEYVLSRYFLYWEPSFRVQRGEASAGTIIQLSKKMNFNELMASNPSLTRWRAFTYWRFELDLVFIPILDRITEGTIETDQVFNVMFSPVGCTPPQRYDDIRWNSPVNPQLIFSNKQPPASFRIPFMSLANYYTTYYDGHGDFNFSDDVWKKSYGINPGNDIGVLTIKLDVKTIPQFTSNFRVKVYARPVNVRAFIPRPLLAYKYLTVDNKTVQQPITDSSKYYDKSPDQLGLEGMVEVQTNIGDRWDPEQQDWLFMTPTDMLVERAIDVWSIPIQFDKGPFSGWHWKDDIILVPYHACNDWYKFKTNNMSARAWKPMSTKYWWKNQYLCHVYKVTQIWVDAFRDIAFVRIKDENGRTELKPGLIGEQRVRERNQFENNYPMEGISIVNSRVFPNLFMRYYNGFQSVDLLNFKDHQQKDLISTPGDAEPGFCGGLLFFNNKAVGMLTAKARCYYESGQQQMTTFYTKIDAESLYRCVEITEKDDFIPGRIVEPAQQCDDLISLQPILPEGDYDPQDPWGANSPWGDLLDDDDLASEGIYIPTTEEITPTAEYQGVREWVTGIVEDTGMSFGDGLNASLQDGIDQAITKLTPLIAEAKTTGTTILGNVFTTSCVKLVIKVVCALIIYSNAAWDSKMVTALSLGTMLGMDFMNVDPFEWLKTKIDNMYAHQQGVVDWIKDFNAACTAAKGLEWVWQKISKFIDWVKDKIKKDKDPERVRFHEMLKEWPDMMKQFDLLETNRGDFSDDDVKIMCDYISELKSLANKFGVEKHFATMQIIRYHAKATKLLQSMHKSRYEPVALCIHGSPGTGKSIATEIIGKALSKLYDGQTPYSLPPDPKHFDGYSQQAVVLMDDLGQNPDGQDMSLFCQMVSTTAFIPPMASLEEKGTLFTSKFVCCSTNCNVLKPPTIMEPTALHRRFFFDLDIIVKKEFSLDGKLDMSKCTHCIDCDKPVNFSVCNPIICGKALAFQDRRTKVVYSLDKIVTAMVAEQKRRASILNVIDAVFQGPTIDEIKRVASGKKKVVKDKLLPKEVVEVLRECYSDELVRKLESKGYMIPVDVQVERQKHGVFKYLHWANTITSTLGCIVSIGSLLYLLVQVFGRTQGPYSGNVNQQLKPPVRREAKVQGPDFEFARSIMKSNIMNVRTSNGSYSGLGIFDQWLVLPKHSQPMDTVEIDGNVYKIDDNVELVCTKGSLELICIKIKRNEKFRDIRKFLVESSCKQSECWLAINTDSFPNIFIPIGEVKHFGFLNLSMNATYNTMTYKYPTRSGQCGGIVLKMGKIIGMHIGGDGSNGYCALLKKSYFTDFQGTLVRKYEAPKPVNVKTKTAFRPSVFFDVFPGDKEPAVLKPTDKRLEVNFEDALFSKYVGNKEKPPEELKIAIDHYVNQIKPLMPENLTDPLTLEEVVYGIDHLEGLDLHTSAGYPYNTMGIKKTDLIPDKGEPLTKLTEALDLHGYGLPFTTYLKDELRPLSKVKTGKTRLIEASSINDTIRMKMVFGRLFQTFHMNPGTTTGSAVGCYPDADWSKFAAEIGFENICAFDYKNWDASLSPFFFDALKEVLVKLGYTSRVYPLIDHICNSTHIYRNTQYDVVGGMPSGCSGTSIFNSIINNLVVRVLVLRCYKCIDLDYLRILAYGDDLLISYPFPLDPAILAKEGKNLGLTMTPADKSDEFSGVKNLDEVTFLKRGFKPDEDFPFLYHPVFDMSEIYNSIRWTKNASTTQEHVRSLCELAWHSGKDVYEDFLDRIRSVPVGRALNLPAYSVLRQNWLDMF</sequence>
<proteinExistence type="inferred from homology"/>
<evidence type="ECO:0000259" key="46">
    <source>
        <dbReference type="PROSITE" id="PS51218"/>
    </source>
</evidence>
<dbReference type="GO" id="GO:0003724">
    <property type="term" value="F:RNA helicase activity"/>
    <property type="evidence" value="ECO:0007669"/>
    <property type="project" value="InterPro"/>
</dbReference>